<organism evidence="5 6">
    <name type="scientific">Leptobrachium leishanense</name>
    <name type="common">Leishan spiny toad</name>
    <dbReference type="NCBI Taxonomy" id="445787"/>
    <lineage>
        <taxon>Eukaryota</taxon>
        <taxon>Metazoa</taxon>
        <taxon>Chordata</taxon>
        <taxon>Craniata</taxon>
        <taxon>Vertebrata</taxon>
        <taxon>Euteleostomi</taxon>
        <taxon>Amphibia</taxon>
        <taxon>Batrachia</taxon>
        <taxon>Anura</taxon>
        <taxon>Pelobatoidea</taxon>
        <taxon>Megophryidae</taxon>
        <taxon>Leptobrachium</taxon>
    </lineage>
</organism>
<dbReference type="Gene3D" id="1.20.5.500">
    <property type="entry name" value="Single helix bin"/>
    <property type="match status" value="1"/>
</dbReference>
<evidence type="ECO:0000256" key="3">
    <source>
        <dbReference type="SAM" id="Coils"/>
    </source>
</evidence>
<feature type="coiled-coil region" evidence="3">
    <location>
        <begin position="229"/>
        <end position="308"/>
    </location>
</feature>
<dbReference type="PANTHER" id="PTHR23239:SF377">
    <property type="entry name" value="KERATIN 34"/>
    <property type="match status" value="1"/>
</dbReference>
<reference evidence="5" key="2">
    <citation type="submission" date="2025-09" db="UniProtKB">
        <authorList>
            <consortium name="Ensembl"/>
        </authorList>
    </citation>
    <scope>IDENTIFICATION</scope>
</reference>
<keyword evidence="1" id="KW-0403">Intermediate filament</keyword>
<feature type="domain" description="IF rod" evidence="4">
    <location>
        <begin position="119"/>
        <end position="430"/>
    </location>
</feature>
<keyword evidence="6" id="KW-1185">Reference proteome</keyword>
<feature type="coiled-coil region" evidence="3">
    <location>
        <begin position="123"/>
        <end position="157"/>
    </location>
</feature>
<dbReference type="SUPFAM" id="SSF64593">
    <property type="entry name" value="Intermediate filament protein, coiled coil region"/>
    <property type="match status" value="2"/>
</dbReference>
<sequence length="450" mass="51874">MGIGVDFLFSGSLAKLSHAGVYYPKPYKHSSPQYRSFNRVYHNQTYRPHFNIQRGQGLFNSTQSTSVHGVSMKHAARYSHESNVRSFGRDGERLNEDLHTISGKVSSRHRRQDIQQTNEKETMRLLNDRLASYMTEVDSLKEHNLQLEKNIQEVDERNQAYNPTDYSEFYKVISNIQSQISSVHVNNATLFKQIHDASLAADDFRNMYEDESWMKGSAEQNITGMQKVLEGIQMQNHDLNTEIQSLMEELEQLNSNREEEVQRLKDQLGIRVNVAVDAPLTTDLNQALSAIREEYERLLQQNLKESEEASIYLNLEIENMLSSGGEHLQEFHTEVISLRHTVHTLEIEMQAQLQLKSILESSLEEMCENNAMELTQFQNAIDKVEHHLGEILLYTKDLNHEYNILIDQKTYIEKEIAAYRHLIEGYSISASTHTLHSPIGNNGSDRDLCL</sequence>
<dbReference type="InterPro" id="IPR002957">
    <property type="entry name" value="Keratin_I"/>
</dbReference>
<dbReference type="PANTHER" id="PTHR23239">
    <property type="entry name" value="INTERMEDIATE FILAMENT"/>
    <property type="match status" value="1"/>
</dbReference>
<dbReference type="GO" id="GO:0005198">
    <property type="term" value="F:structural molecule activity"/>
    <property type="evidence" value="ECO:0007669"/>
    <property type="project" value="InterPro"/>
</dbReference>
<evidence type="ECO:0000256" key="2">
    <source>
        <dbReference type="ARBA" id="ARBA00023054"/>
    </source>
</evidence>
<dbReference type="Gene3D" id="1.20.5.170">
    <property type="match status" value="1"/>
</dbReference>
<evidence type="ECO:0000256" key="1">
    <source>
        <dbReference type="ARBA" id="ARBA00022754"/>
    </source>
</evidence>
<dbReference type="PRINTS" id="PR01248">
    <property type="entry name" value="TYPE1KERATIN"/>
</dbReference>
<evidence type="ECO:0000313" key="5">
    <source>
        <dbReference type="Ensembl" id="ENSLLEP00000038930.1"/>
    </source>
</evidence>
<dbReference type="PROSITE" id="PS51842">
    <property type="entry name" value="IF_ROD_2"/>
    <property type="match status" value="1"/>
</dbReference>
<reference evidence="5" key="1">
    <citation type="submission" date="2025-08" db="UniProtKB">
        <authorList>
            <consortium name="Ensembl"/>
        </authorList>
    </citation>
    <scope>IDENTIFICATION</scope>
</reference>
<dbReference type="Pfam" id="PF00038">
    <property type="entry name" value="Filament"/>
    <property type="match status" value="1"/>
</dbReference>
<dbReference type="SMART" id="SM01391">
    <property type="entry name" value="Filament"/>
    <property type="match status" value="1"/>
</dbReference>
<evidence type="ECO:0000313" key="6">
    <source>
        <dbReference type="Proteomes" id="UP000694569"/>
    </source>
</evidence>
<dbReference type="Gene3D" id="1.20.5.1160">
    <property type="entry name" value="Vasodilator-stimulated phosphoprotein"/>
    <property type="match status" value="1"/>
</dbReference>
<accession>A0A8C5QJ33</accession>
<dbReference type="GO" id="GO:0005882">
    <property type="term" value="C:intermediate filament"/>
    <property type="evidence" value="ECO:0007669"/>
    <property type="project" value="UniProtKB-KW"/>
</dbReference>
<protein>
    <recommendedName>
        <fullName evidence="4">IF rod domain-containing protein</fullName>
    </recommendedName>
</protein>
<dbReference type="InterPro" id="IPR039008">
    <property type="entry name" value="IF_rod_dom"/>
</dbReference>
<dbReference type="OrthoDB" id="10470739at2759"/>
<proteinExistence type="predicted"/>
<keyword evidence="2 3" id="KW-0175">Coiled coil</keyword>
<name>A0A8C5QJ33_9ANUR</name>
<dbReference type="GeneTree" id="ENSGT00940000155258"/>
<dbReference type="Ensembl" id="ENSLLET00000040480.1">
    <property type="protein sequence ID" value="ENSLLEP00000038930.1"/>
    <property type="gene ID" value="ENSLLEG00000024708.1"/>
</dbReference>
<evidence type="ECO:0000259" key="4">
    <source>
        <dbReference type="PROSITE" id="PS51842"/>
    </source>
</evidence>
<dbReference type="AlphaFoldDB" id="A0A8C5QJ33"/>
<dbReference type="Proteomes" id="UP000694569">
    <property type="component" value="Unplaced"/>
</dbReference>